<evidence type="ECO:0000259" key="2">
    <source>
        <dbReference type="Pfam" id="PF00850"/>
    </source>
</evidence>
<dbReference type="EMBL" id="CP036276">
    <property type="protein sequence ID" value="QDU43204.1"/>
    <property type="molecule type" value="Genomic_DNA"/>
</dbReference>
<sequence>MPLLYTDPLFLEHKTGHHPECPERLSRVLASIDESDLNKRFTRPQFEAATGEQIARVHNSNYVQLVSKFAEKGGGRIEADTVVSPRSYDATRLACGAGVAAVNAVLTGDEIRAACLVRPPGHHALRHQAMGFCLFNNIAVAAKHAVEHHKLSRVLIVDWDVHHGNGTQATFYRSENVYFLSIHRHPFYPGTGTEDETGEGPGLGTTMNLPIEFGTSRDDYFSRFQIMIKDIAAQCRPELVLLSAGFDAHRLDPVGSLGLETHDYIMLTQLVADIANEYSDRRLISFLEGGYNLEILPDCVRVHLETLAGDAEGI</sequence>
<protein>
    <submittedName>
        <fullName evidence="3">Histone deacetylase-like amidohydrolase</fullName>
        <ecNumber evidence="3">3.5.1.-</ecNumber>
    </submittedName>
</protein>
<dbReference type="RefSeq" id="WP_145375343.1">
    <property type="nucleotide sequence ID" value="NZ_CP036276.1"/>
</dbReference>
<keyword evidence="4" id="KW-1185">Reference proteome</keyword>
<reference evidence="3 4" key="1">
    <citation type="submission" date="2019-02" db="EMBL/GenBank/DDBJ databases">
        <title>Deep-cultivation of Planctomycetes and their phenomic and genomic characterization uncovers novel biology.</title>
        <authorList>
            <person name="Wiegand S."/>
            <person name="Jogler M."/>
            <person name="Boedeker C."/>
            <person name="Pinto D."/>
            <person name="Vollmers J."/>
            <person name="Rivas-Marin E."/>
            <person name="Kohn T."/>
            <person name="Peeters S.H."/>
            <person name="Heuer A."/>
            <person name="Rast P."/>
            <person name="Oberbeckmann S."/>
            <person name="Bunk B."/>
            <person name="Jeske O."/>
            <person name="Meyerdierks A."/>
            <person name="Storesund J.E."/>
            <person name="Kallscheuer N."/>
            <person name="Luecker S."/>
            <person name="Lage O.M."/>
            <person name="Pohl T."/>
            <person name="Merkel B.J."/>
            <person name="Hornburger P."/>
            <person name="Mueller R.-W."/>
            <person name="Bruemmer F."/>
            <person name="Labrenz M."/>
            <person name="Spormann A.M."/>
            <person name="Op den Camp H."/>
            <person name="Overmann J."/>
            <person name="Amann R."/>
            <person name="Jetten M.S.M."/>
            <person name="Mascher T."/>
            <person name="Medema M.H."/>
            <person name="Devos D.P."/>
            <person name="Kaster A.-K."/>
            <person name="Ovreas L."/>
            <person name="Rohde M."/>
            <person name="Galperin M.Y."/>
            <person name="Jogler C."/>
        </authorList>
    </citation>
    <scope>NUCLEOTIDE SEQUENCE [LARGE SCALE GENOMIC DNA]</scope>
    <source>
        <strain evidence="3 4">Mal52</strain>
    </source>
</reference>
<evidence type="ECO:0000313" key="3">
    <source>
        <dbReference type="EMBL" id="QDU43204.1"/>
    </source>
</evidence>
<dbReference type="InterPro" id="IPR023801">
    <property type="entry name" value="His_deacetylse_dom"/>
</dbReference>
<dbReference type="SUPFAM" id="SSF52768">
    <property type="entry name" value="Arginase/deacetylase"/>
    <property type="match status" value="1"/>
</dbReference>
<dbReference type="EC" id="3.5.1.-" evidence="3"/>
<comment type="similarity">
    <text evidence="1">Belongs to the histone deacetylase family.</text>
</comment>
<dbReference type="Gene3D" id="3.40.800.20">
    <property type="entry name" value="Histone deacetylase domain"/>
    <property type="match status" value="1"/>
</dbReference>
<dbReference type="PRINTS" id="PR01270">
    <property type="entry name" value="HDASUPER"/>
</dbReference>
<dbReference type="GO" id="GO:0016787">
    <property type="term" value="F:hydrolase activity"/>
    <property type="evidence" value="ECO:0007669"/>
    <property type="project" value="UniProtKB-KW"/>
</dbReference>
<evidence type="ECO:0000256" key="1">
    <source>
        <dbReference type="ARBA" id="ARBA00005947"/>
    </source>
</evidence>
<dbReference type="PANTHER" id="PTHR10625:SF10">
    <property type="entry name" value="HISTONE DEACETYLASE HDAC1"/>
    <property type="match status" value="1"/>
</dbReference>
<dbReference type="GO" id="GO:0040029">
    <property type="term" value="P:epigenetic regulation of gene expression"/>
    <property type="evidence" value="ECO:0007669"/>
    <property type="project" value="TreeGrafter"/>
</dbReference>
<proteinExistence type="inferred from homology"/>
<dbReference type="InterPro" id="IPR037138">
    <property type="entry name" value="His_deacetylse_dom_sf"/>
</dbReference>
<dbReference type="InterPro" id="IPR023696">
    <property type="entry name" value="Ureohydrolase_dom_sf"/>
</dbReference>
<evidence type="ECO:0000313" key="4">
    <source>
        <dbReference type="Proteomes" id="UP000319383"/>
    </source>
</evidence>
<dbReference type="Pfam" id="PF00850">
    <property type="entry name" value="Hist_deacetyl"/>
    <property type="match status" value="1"/>
</dbReference>
<dbReference type="GO" id="GO:0004407">
    <property type="term" value="F:histone deacetylase activity"/>
    <property type="evidence" value="ECO:0007669"/>
    <property type="project" value="TreeGrafter"/>
</dbReference>
<dbReference type="InterPro" id="IPR000286">
    <property type="entry name" value="HDACs"/>
</dbReference>
<organism evidence="3 4">
    <name type="scientific">Symmachiella dynata</name>
    <dbReference type="NCBI Taxonomy" id="2527995"/>
    <lineage>
        <taxon>Bacteria</taxon>
        <taxon>Pseudomonadati</taxon>
        <taxon>Planctomycetota</taxon>
        <taxon>Planctomycetia</taxon>
        <taxon>Planctomycetales</taxon>
        <taxon>Planctomycetaceae</taxon>
        <taxon>Symmachiella</taxon>
    </lineage>
</organism>
<dbReference type="PANTHER" id="PTHR10625">
    <property type="entry name" value="HISTONE DEACETYLASE HDAC1-RELATED"/>
    <property type="match status" value="1"/>
</dbReference>
<dbReference type="KEGG" id="sdyn:Mal52_16760"/>
<feature type="domain" description="Histone deacetylase" evidence="2">
    <location>
        <begin position="18"/>
        <end position="307"/>
    </location>
</feature>
<name>A0A517ZL34_9PLAN</name>
<gene>
    <name evidence="3" type="primary">hdaH_1</name>
    <name evidence="3" type="ORF">Mal52_16760</name>
</gene>
<keyword evidence="3" id="KW-0378">Hydrolase</keyword>
<dbReference type="Proteomes" id="UP000319383">
    <property type="component" value="Chromosome"/>
</dbReference>
<dbReference type="AlphaFoldDB" id="A0A517ZL34"/>
<dbReference type="CDD" id="cd09992">
    <property type="entry name" value="HDAC_classII"/>
    <property type="match status" value="1"/>
</dbReference>
<accession>A0A517ZL34</accession>